<accession>A0AAU9K133</accession>
<comment type="similarity">
    <text evidence="1 4">Belongs to the inositol phosphokinase (IPK) family.</text>
</comment>
<organism evidence="5 6">
    <name type="scientific">Blepharisma stoltei</name>
    <dbReference type="NCBI Taxonomy" id="1481888"/>
    <lineage>
        <taxon>Eukaryota</taxon>
        <taxon>Sar</taxon>
        <taxon>Alveolata</taxon>
        <taxon>Ciliophora</taxon>
        <taxon>Postciliodesmatophora</taxon>
        <taxon>Heterotrichea</taxon>
        <taxon>Heterotrichida</taxon>
        <taxon>Blepharismidae</taxon>
        <taxon>Blepharisma</taxon>
    </lineage>
</organism>
<keyword evidence="6" id="KW-1185">Reference proteome</keyword>
<comment type="caution">
    <text evidence="5">The sequence shown here is derived from an EMBL/GenBank/DDBJ whole genome shotgun (WGS) entry which is preliminary data.</text>
</comment>
<dbReference type="SUPFAM" id="SSF56104">
    <property type="entry name" value="SAICAR synthase-like"/>
    <property type="match status" value="1"/>
</dbReference>
<evidence type="ECO:0000256" key="2">
    <source>
        <dbReference type="ARBA" id="ARBA00022679"/>
    </source>
</evidence>
<reference evidence="5" key="1">
    <citation type="submission" date="2021-09" db="EMBL/GenBank/DDBJ databases">
        <authorList>
            <consortium name="AG Swart"/>
            <person name="Singh M."/>
            <person name="Singh A."/>
            <person name="Seah K."/>
            <person name="Emmerich C."/>
        </authorList>
    </citation>
    <scope>NUCLEOTIDE SEQUENCE</scope>
    <source>
        <strain evidence="5">ATCC30299</strain>
    </source>
</reference>
<dbReference type="PANTHER" id="PTHR12400">
    <property type="entry name" value="INOSITOL POLYPHOSPHATE KINASE"/>
    <property type="match status" value="1"/>
</dbReference>
<dbReference type="EMBL" id="CAJZBQ010000051">
    <property type="protein sequence ID" value="CAG9330582.1"/>
    <property type="molecule type" value="Genomic_DNA"/>
</dbReference>
<dbReference type="Pfam" id="PF03770">
    <property type="entry name" value="IPK"/>
    <property type="match status" value="1"/>
</dbReference>
<gene>
    <name evidence="5" type="ORF">BSTOLATCC_MIC51164</name>
</gene>
<dbReference type="GO" id="GO:0005737">
    <property type="term" value="C:cytoplasm"/>
    <property type="evidence" value="ECO:0007669"/>
    <property type="project" value="TreeGrafter"/>
</dbReference>
<dbReference type="AlphaFoldDB" id="A0AAU9K133"/>
<evidence type="ECO:0000256" key="3">
    <source>
        <dbReference type="ARBA" id="ARBA00022777"/>
    </source>
</evidence>
<dbReference type="GO" id="GO:0005634">
    <property type="term" value="C:nucleus"/>
    <property type="evidence" value="ECO:0007669"/>
    <property type="project" value="TreeGrafter"/>
</dbReference>
<dbReference type="Proteomes" id="UP001162131">
    <property type="component" value="Unassembled WGS sequence"/>
</dbReference>
<evidence type="ECO:0000313" key="5">
    <source>
        <dbReference type="EMBL" id="CAG9330582.1"/>
    </source>
</evidence>
<keyword evidence="2 4" id="KW-0808">Transferase</keyword>
<dbReference type="Gene3D" id="3.30.470.160">
    <property type="entry name" value="Inositol polyphosphate kinase"/>
    <property type="match status" value="1"/>
</dbReference>
<dbReference type="GO" id="GO:0032958">
    <property type="term" value="P:inositol phosphate biosynthetic process"/>
    <property type="evidence" value="ECO:0007669"/>
    <property type="project" value="InterPro"/>
</dbReference>
<proteinExistence type="inferred from homology"/>
<keyword evidence="3 4" id="KW-0418">Kinase</keyword>
<evidence type="ECO:0000313" key="6">
    <source>
        <dbReference type="Proteomes" id="UP001162131"/>
    </source>
</evidence>
<evidence type="ECO:0000256" key="1">
    <source>
        <dbReference type="ARBA" id="ARBA00007374"/>
    </source>
</evidence>
<dbReference type="InterPro" id="IPR005522">
    <property type="entry name" value="IPK"/>
</dbReference>
<evidence type="ECO:0000256" key="4">
    <source>
        <dbReference type="RuleBase" id="RU363090"/>
    </source>
</evidence>
<dbReference type="PANTHER" id="PTHR12400:SF21">
    <property type="entry name" value="KINASE"/>
    <property type="match status" value="1"/>
</dbReference>
<protein>
    <recommendedName>
        <fullName evidence="4">Kinase</fullName>
        <ecNumber evidence="4">2.7.-.-</ecNumber>
    </recommendedName>
</protein>
<dbReference type="GO" id="GO:0000828">
    <property type="term" value="F:inositol hexakisphosphate kinase activity"/>
    <property type="evidence" value="ECO:0007669"/>
    <property type="project" value="TreeGrafter"/>
</dbReference>
<dbReference type="InterPro" id="IPR038286">
    <property type="entry name" value="IPK_sf"/>
</dbReference>
<dbReference type="EC" id="2.7.-.-" evidence="4"/>
<dbReference type="GO" id="GO:0046854">
    <property type="term" value="P:phosphatidylinositol phosphate biosynthetic process"/>
    <property type="evidence" value="ECO:0007669"/>
    <property type="project" value="TreeGrafter"/>
</dbReference>
<name>A0AAU9K133_9CILI</name>
<sequence length="246" mass="28506">MESRPQAGGHEGILIFRRDKLLKRALSSELNFYRTLFNPNNQNPILHEFRKLVPKFYGSQSIDGNNYVVLENLLWGYDNPSIMDCKIGKVTWTRDHSPPRCVTQQLRASKTTTSSLGFRITGLLIKDREGRVTESIRKKKVFDITPDNILDYFSKLVIRDGVFQEAVVDQFIMETQEILAWFRKQTVNTYFTCSVLYVNGFNKAQTKFIDFSYVYPSEGTRDNNMIEGLESLISTWEKLKLKHATP</sequence>